<feature type="binding site" evidence="6">
    <location>
        <begin position="155"/>
        <end position="157"/>
    </location>
    <ligand>
        <name>ATP</name>
        <dbReference type="ChEBI" id="CHEBI:30616"/>
    </ligand>
</feature>
<evidence type="ECO:0000256" key="4">
    <source>
        <dbReference type="ARBA" id="ARBA00022960"/>
    </source>
</evidence>
<dbReference type="NCBIfam" id="NF010539">
    <property type="entry name" value="PRK13927.1"/>
    <property type="match status" value="1"/>
</dbReference>
<feature type="binding site" evidence="6">
    <location>
        <begin position="284"/>
        <end position="287"/>
    </location>
    <ligand>
        <name>ATP</name>
        <dbReference type="ChEBI" id="CHEBI:30616"/>
    </ligand>
</feature>
<evidence type="ECO:0000256" key="5">
    <source>
        <dbReference type="ARBA" id="ARBA00023458"/>
    </source>
</evidence>
<keyword evidence="1 6" id="KW-0963">Cytoplasm</keyword>
<organism evidence="7 8">
    <name type="scientific">Yanshouia hominis</name>
    <dbReference type="NCBI Taxonomy" id="2763673"/>
    <lineage>
        <taxon>Bacteria</taxon>
        <taxon>Bacillati</taxon>
        <taxon>Bacillota</taxon>
        <taxon>Clostridia</taxon>
        <taxon>Eubacteriales</taxon>
        <taxon>Oscillospiraceae</taxon>
        <taxon>Yanshouia</taxon>
    </lineage>
</organism>
<comment type="caution">
    <text evidence="7">The sequence shown here is derived from an EMBL/GenBank/DDBJ whole genome shotgun (WGS) entry which is preliminary data.</text>
</comment>
<dbReference type="CDD" id="cd10225">
    <property type="entry name" value="ASKHA_NBD_MreB-like"/>
    <property type="match status" value="1"/>
</dbReference>
<dbReference type="HAMAP" id="MF_02207">
    <property type="entry name" value="MreB"/>
    <property type="match status" value="1"/>
</dbReference>
<dbReference type="Pfam" id="PF06723">
    <property type="entry name" value="MreB_Mbl"/>
    <property type="match status" value="1"/>
</dbReference>
<sequence length="339" mass="35929">MPSNDIGIDLGTATVIIYDAQRGLLLKEPSVVAVDTRTGDIITAGSDAQQMLGRTPDRIRAAMPLSDGVISDFDMTTAMISYFIKKVYAGNLIKPRVVICVPSGVTEVESNAVVSAAASAGARKVYLIEEPVAAAIGAGIDISKPEGNFILDIGGGTSDVAVLSLSGIVCKTSVRMAGRKLDEAIVRYVRGKSGLLIGERMAERAKIACGSVFFTPEEDCKIEIKGRNLRTGLPGKVTVTRGELCEALSDPIETIILAVRRILEITPPELAADIHRNGLILTGGGALLHGLDRLLERETHLPVRVADNPTECVAKGTAAAFGYLDQLADGFSRSSTYRH</sequence>
<accession>A0ABR7NGY4</accession>
<dbReference type="EMBL" id="JACRTB010000006">
    <property type="protein sequence ID" value="MBC8575658.1"/>
    <property type="molecule type" value="Genomic_DNA"/>
</dbReference>
<keyword evidence="2 6" id="KW-0547">Nucleotide-binding</keyword>
<evidence type="ECO:0000313" key="7">
    <source>
        <dbReference type="EMBL" id="MBC8575658.1"/>
    </source>
</evidence>
<comment type="subunit">
    <text evidence="6">Forms polymers.</text>
</comment>
<proteinExistence type="inferred from homology"/>
<gene>
    <name evidence="6" type="primary">mreB</name>
    <name evidence="7" type="ORF">H8717_04425</name>
</gene>
<keyword evidence="3 6" id="KW-0067">ATP-binding</keyword>
<dbReference type="NCBIfam" id="TIGR00904">
    <property type="entry name" value="mreB"/>
    <property type="match status" value="1"/>
</dbReference>
<dbReference type="InterPro" id="IPR056546">
    <property type="entry name" value="MreB_MamK-like"/>
</dbReference>
<reference evidence="7 8" key="1">
    <citation type="submission" date="2020-08" db="EMBL/GenBank/DDBJ databases">
        <title>Genome public.</title>
        <authorList>
            <person name="Liu C."/>
            <person name="Sun Q."/>
        </authorList>
    </citation>
    <scope>NUCLEOTIDE SEQUENCE [LARGE SCALE GENOMIC DNA]</scope>
    <source>
        <strain evidence="7 8">BX1</strain>
    </source>
</reference>
<evidence type="ECO:0000256" key="2">
    <source>
        <dbReference type="ARBA" id="ARBA00022741"/>
    </source>
</evidence>
<dbReference type="Proteomes" id="UP000658131">
    <property type="component" value="Unassembled WGS sequence"/>
</dbReference>
<dbReference type="RefSeq" id="WP_262399281.1">
    <property type="nucleotide sequence ID" value="NZ_JACRTB010000006.1"/>
</dbReference>
<comment type="subcellular location">
    <subcellularLocation>
        <location evidence="6">Cytoplasm</location>
    </subcellularLocation>
    <text evidence="6">Membrane-associated.</text>
</comment>
<keyword evidence="8" id="KW-1185">Reference proteome</keyword>
<dbReference type="PANTHER" id="PTHR42749:SF1">
    <property type="entry name" value="CELL SHAPE-DETERMINING PROTEIN MREB"/>
    <property type="match status" value="1"/>
</dbReference>
<dbReference type="InterPro" id="IPR043129">
    <property type="entry name" value="ATPase_NBD"/>
</dbReference>
<evidence type="ECO:0000256" key="6">
    <source>
        <dbReference type="HAMAP-Rule" id="MF_02207"/>
    </source>
</evidence>
<dbReference type="Gene3D" id="3.30.420.40">
    <property type="match status" value="2"/>
</dbReference>
<dbReference type="PANTHER" id="PTHR42749">
    <property type="entry name" value="CELL SHAPE-DETERMINING PROTEIN MREB"/>
    <property type="match status" value="1"/>
</dbReference>
<comment type="function">
    <text evidence="6">Forms membrane-associated dynamic filaments that are essential for cell shape determination. Acts by regulating cell wall synthesis and cell elongation, and thus cell shape. A feedback loop between cell geometry and MreB localization may maintain elongated cell shape by targeting cell wall growth to regions of negative cell wall curvature.</text>
</comment>
<comment type="similarity">
    <text evidence="5 6">Belongs to the FtsA/MreB family.</text>
</comment>
<dbReference type="PRINTS" id="PR01652">
    <property type="entry name" value="SHAPEPROTEIN"/>
</dbReference>
<protein>
    <recommendedName>
        <fullName evidence="6">Cell shape-determining protein MreB</fullName>
    </recommendedName>
</protein>
<evidence type="ECO:0000313" key="8">
    <source>
        <dbReference type="Proteomes" id="UP000658131"/>
    </source>
</evidence>
<name>A0ABR7NGY4_9FIRM</name>
<dbReference type="InterPro" id="IPR004753">
    <property type="entry name" value="MreB"/>
</dbReference>
<evidence type="ECO:0000256" key="1">
    <source>
        <dbReference type="ARBA" id="ARBA00022490"/>
    </source>
</evidence>
<keyword evidence="4 6" id="KW-0133">Cell shape</keyword>
<evidence type="ECO:0000256" key="3">
    <source>
        <dbReference type="ARBA" id="ARBA00022840"/>
    </source>
</evidence>
<comment type="caution">
    <text evidence="6">Lacks conserved residue(s) required for the propagation of feature annotation.</text>
</comment>
<dbReference type="SUPFAM" id="SSF53067">
    <property type="entry name" value="Actin-like ATPase domain"/>
    <property type="match status" value="2"/>
</dbReference>